<name>A0A550BX84_9AGAR</name>
<evidence type="ECO:0000313" key="2">
    <source>
        <dbReference type="EMBL" id="TRM57138.1"/>
    </source>
</evidence>
<organism evidence="2 3">
    <name type="scientific">Schizophyllum amplum</name>
    <dbReference type="NCBI Taxonomy" id="97359"/>
    <lineage>
        <taxon>Eukaryota</taxon>
        <taxon>Fungi</taxon>
        <taxon>Dikarya</taxon>
        <taxon>Basidiomycota</taxon>
        <taxon>Agaricomycotina</taxon>
        <taxon>Agaricomycetes</taxon>
        <taxon>Agaricomycetidae</taxon>
        <taxon>Agaricales</taxon>
        <taxon>Schizophyllaceae</taxon>
        <taxon>Schizophyllum</taxon>
    </lineage>
</organism>
<dbReference type="Proteomes" id="UP000320762">
    <property type="component" value="Unassembled WGS sequence"/>
</dbReference>
<accession>A0A550BX84</accession>
<evidence type="ECO:0000256" key="1">
    <source>
        <dbReference type="SAM" id="MobiDB-lite"/>
    </source>
</evidence>
<keyword evidence="3" id="KW-1185">Reference proteome</keyword>
<feature type="compositionally biased region" description="Polar residues" evidence="1">
    <location>
        <begin position="134"/>
        <end position="143"/>
    </location>
</feature>
<feature type="region of interest" description="Disordered" evidence="1">
    <location>
        <begin position="104"/>
        <end position="166"/>
    </location>
</feature>
<feature type="compositionally biased region" description="Polar residues" evidence="1">
    <location>
        <begin position="150"/>
        <end position="160"/>
    </location>
</feature>
<dbReference type="AlphaFoldDB" id="A0A550BX84"/>
<sequence>MFGQADLMQIGRSPHPLINACDVQFQASSAGVSCTNGRRGHQSSVVEIAMAGRPGSTRRVRTSTPVPRDVSAVVYVRGPARRLRRCLPTLPHDSIARTPIQVRGRVRRETSRTRTSSPKATSQGPFVQGEMREATQSQCSLHTQVRRVSDSSIGRANPNPQHRRWL</sequence>
<gene>
    <name evidence="2" type="ORF">BD626DRAFT_224658</name>
</gene>
<evidence type="ECO:0000313" key="3">
    <source>
        <dbReference type="Proteomes" id="UP000320762"/>
    </source>
</evidence>
<proteinExistence type="predicted"/>
<reference evidence="2 3" key="1">
    <citation type="journal article" date="2019" name="New Phytol.">
        <title>Comparative genomics reveals unique wood-decay strategies and fruiting body development in the Schizophyllaceae.</title>
        <authorList>
            <person name="Almasi E."/>
            <person name="Sahu N."/>
            <person name="Krizsan K."/>
            <person name="Balint B."/>
            <person name="Kovacs G.M."/>
            <person name="Kiss B."/>
            <person name="Cseklye J."/>
            <person name="Drula E."/>
            <person name="Henrissat B."/>
            <person name="Nagy I."/>
            <person name="Chovatia M."/>
            <person name="Adam C."/>
            <person name="LaButti K."/>
            <person name="Lipzen A."/>
            <person name="Riley R."/>
            <person name="Grigoriev I.V."/>
            <person name="Nagy L.G."/>
        </authorList>
    </citation>
    <scope>NUCLEOTIDE SEQUENCE [LARGE SCALE GENOMIC DNA]</scope>
    <source>
        <strain evidence="2 3">NL-1724</strain>
    </source>
</reference>
<comment type="caution">
    <text evidence="2">The sequence shown here is derived from an EMBL/GenBank/DDBJ whole genome shotgun (WGS) entry which is preliminary data.</text>
</comment>
<protein>
    <submittedName>
        <fullName evidence="2">Uncharacterized protein</fullName>
    </submittedName>
</protein>
<dbReference type="EMBL" id="VDMD01000052">
    <property type="protein sequence ID" value="TRM57138.1"/>
    <property type="molecule type" value="Genomic_DNA"/>
</dbReference>